<sequence>MWELPRFITIDRMTEAIFFRFWNKLKNLDLEENFFRNGF</sequence>
<dbReference type="Proteomes" id="UP000006329">
    <property type="component" value="Unassembled WGS sequence"/>
</dbReference>
<protein>
    <submittedName>
        <fullName evidence="1">Uncharacterized protein</fullName>
    </submittedName>
</protein>
<accession>A0A0E2BFM4</accession>
<keyword evidence="2" id="KW-1185">Reference proteome</keyword>
<evidence type="ECO:0000313" key="1">
    <source>
        <dbReference type="EMBL" id="EKO34014.1"/>
    </source>
</evidence>
<dbReference type="AlphaFoldDB" id="A0A0E2BFM4"/>
<name>A0A0E2BFM4_9LEPT</name>
<comment type="caution">
    <text evidence="1">The sequence shown here is derived from an EMBL/GenBank/DDBJ whole genome shotgun (WGS) entry which is preliminary data.</text>
</comment>
<proteinExistence type="predicted"/>
<gene>
    <name evidence="1" type="ORF">LEP1GSC179_3606</name>
</gene>
<reference evidence="1" key="1">
    <citation type="submission" date="2012-10" db="EMBL/GenBank/DDBJ databases">
        <authorList>
            <person name="Harkins D.M."/>
            <person name="Durkin A.S."/>
            <person name="Brinkac L.M."/>
            <person name="Haft D.H."/>
            <person name="Selengut J.D."/>
            <person name="Sanka R."/>
            <person name="DePew J."/>
            <person name="Purushe J."/>
            <person name="Matthias M.A."/>
            <person name="Vinetz J.M."/>
            <person name="Sutton G.G."/>
            <person name="Nierman W.C."/>
            <person name="Fouts D.E."/>
        </authorList>
    </citation>
    <scope>NUCLEOTIDE SEQUENCE [LARGE SCALE GENOMIC DNA]</scope>
    <source>
        <strain evidence="1">MOR084</strain>
    </source>
</reference>
<dbReference type="EMBL" id="AHON02000039">
    <property type="protein sequence ID" value="EKO34014.1"/>
    <property type="molecule type" value="Genomic_DNA"/>
</dbReference>
<evidence type="ECO:0000313" key="2">
    <source>
        <dbReference type="Proteomes" id="UP000006329"/>
    </source>
</evidence>
<organism evidence="1 2">
    <name type="scientific">Leptospira santarosai str. MOR084</name>
    <dbReference type="NCBI Taxonomy" id="1049984"/>
    <lineage>
        <taxon>Bacteria</taxon>
        <taxon>Pseudomonadati</taxon>
        <taxon>Spirochaetota</taxon>
        <taxon>Spirochaetia</taxon>
        <taxon>Leptospirales</taxon>
        <taxon>Leptospiraceae</taxon>
        <taxon>Leptospira</taxon>
    </lineage>
</organism>